<evidence type="ECO:0000256" key="1">
    <source>
        <dbReference type="ARBA" id="ARBA00022490"/>
    </source>
</evidence>
<feature type="binding site" evidence="8">
    <location>
        <position position="109"/>
    </location>
    <ligand>
        <name>Fe cation</name>
        <dbReference type="ChEBI" id="CHEBI:24875"/>
    </ligand>
</feature>
<dbReference type="PROSITE" id="PS01016">
    <property type="entry name" value="GLYCOPROTEASE"/>
    <property type="match status" value="1"/>
</dbReference>
<sequence length="332" mass="35421">MKILGIETSCDETAAAVVEDGTKLLSNIVSSSLSLHSKTGGVIPEIAAREQNKAMIPVLEETLKTLDGENVDAIAVTFGPGLIGSLLVGVETAKTLSFVWNKPLIPVNHLIGHIYASRLESPVLPKFPLVALIVSGGHTELLHVQDHGKFEHLGGTRDDAAGEAFDKAARILGLGYPGGPLIEEKARNGNSRTYNLPRPMINTTDYDFSYSGLKTALLELVSRLNQNSANHKLSPDEICNVAASFQEAVVDSLVSKTIRAAKNANVKTIVLGGGVAANTKLKEKLRSSFSGNVCTPEPKFAVDNAAMIASAAFFNFKPVSWRKVFADASILF</sequence>
<evidence type="ECO:0000256" key="2">
    <source>
        <dbReference type="ARBA" id="ARBA00022679"/>
    </source>
</evidence>
<accession>A0A1G1WD77</accession>
<feature type="domain" description="Gcp-like" evidence="9">
    <location>
        <begin position="23"/>
        <end position="309"/>
    </location>
</feature>
<comment type="caution">
    <text evidence="10">The sequence shown here is derived from an EMBL/GenBank/DDBJ whole genome shotgun (WGS) entry which is preliminary data.</text>
</comment>
<organism evidence="10 11">
    <name type="scientific">Candidatus Woykebacteria bacterium RBG_16_39_9b</name>
    <dbReference type="NCBI Taxonomy" id="1802595"/>
    <lineage>
        <taxon>Bacteria</taxon>
        <taxon>Candidatus Woykeibacteriota</taxon>
    </lineage>
</organism>
<protein>
    <recommendedName>
        <fullName evidence="8">tRNA N6-adenosine threonylcarbamoyltransferase</fullName>
        <ecNumber evidence="8">2.3.1.234</ecNumber>
    </recommendedName>
    <alternativeName>
        <fullName evidence="8">N6-L-threonylcarbamoyladenine synthase</fullName>
        <shortName evidence="8">t(6)A synthase</shortName>
    </alternativeName>
    <alternativeName>
        <fullName evidence="8">t(6)A37 threonylcarbamoyladenosine biosynthesis protein TsaD</fullName>
    </alternativeName>
    <alternativeName>
        <fullName evidence="8">tRNA threonylcarbamoyladenosine biosynthesis protein TsaD</fullName>
    </alternativeName>
</protein>
<dbReference type="NCBIfam" id="TIGR03723">
    <property type="entry name" value="T6A_TsaD_YgjD"/>
    <property type="match status" value="1"/>
</dbReference>
<evidence type="ECO:0000259" key="9">
    <source>
        <dbReference type="Pfam" id="PF00814"/>
    </source>
</evidence>
<dbReference type="FunFam" id="3.30.420.40:FF:000012">
    <property type="entry name" value="tRNA N6-adenosine threonylcarbamoyltransferase"/>
    <property type="match status" value="1"/>
</dbReference>
<comment type="subcellular location">
    <subcellularLocation>
        <location evidence="8">Cytoplasm</location>
    </subcellularLocation>
</comment>
<dbReference type="PANTHER" id="PTHR11735:SF6">
    <property type="entry name" value="TRNA N6-ADENOSINE THREONYLCARBAMOYLTRANSFERASE, MITOCHONDRIAL"/>
    <property type="match status" value="1"/>
</dbReference>
<proteinExistence type="inferred from homology"/>
<dbReference type="PRINTS" id="PR00789">
    <property type="entry name" value="OSIALOPTASE"/>
</dbReference>
<comment type="cofactor">
    <cofactor evidence="8">
        <name>Fe(2+)</name>
        <dbReference type="ChEBI" id="CHEBI:29033"/>
    </cofactor>
    <text evidence="8">Binds 1 Fe(2+) ion per subunit.</text>
</comment>
<dbReference type="InterPro" id="IPR022450">
    <property type="entry name" value="TsaD"/>
</dbReference>
<gene>
    <name evidence="8" type="primary">tsaD</name>
    <name evidence="10" type="ORF">A2134_03250</name>
</gene>
<dbReference type="Gene3D" id="3.30.420.40">
    <property type="match status" value="2"/>
</dbReference>
<name>A0A1G1WD77_9BACT</name>
<dbReference type="STRING" id="1802595.A2134_03250"/>
<dbReference type="EMBL" id="MHCR01000012">
    <property type="protein sequence ID" value="OGY25646.1"/>
    <property type="molecule type" value="Genomic_DNA"/>
</dbReference>
<keyword evidence="3 8" id="KW-0819">tRNA processing</keyword>
<dbReference type="GO" id="GO:0005737">
    <property type="term" value="C:cytoplasm"/>
    <property type="evidence" value="ECO:0007669"/>
    <property type="project" value="UniProtKB-SubCell"/>
</dbReference>
<evidence type="ECO:0000256" key="3">
    <source>
        <dbReference type="ARBA" id="ARBA00022694"/>
    </source>
</evidence>
<dbReference type="AlphaFoldDB" id="A0A1G1WD77"/>
<evidence type="ECO:0000256" key="8">
    <source>
        <dbReference type="HAMAP-Rule" id="MF_01445"/>
    </source>
</evidence>
<keyword evidence="4 8" id="KW-0479">Metal-binding</keyword>
<keyword evidence="1 8" id="KW-0963">Cytoplasm</keyword>
<dbReference type="Proteomes" id="UP000178162">
    <property type="component" value="Unassembled WGS sequence"/>
</dbReference>
<feature type="binding site" evidence="8">
    <location>
        <position position="113"/>
    </location>
    <ligand>
        <name>Fe cation</name>
        <dbReference type="ChEBI" id="CHEBI:24875"/>
    </ligand>
</feature>
<keyword evidence="6 8" id="KW-0012">Acyltransferase</keyword>
<dbReference type="HAMAP" id="MF_01445">
    <property type="entry name" value="TsaD"/>
    <property type="match status" value="1"/>
</dbReference>
<dbReference type="GO" id="GO:0002949">
    <property type="term" value="P:tRNA threonylcarbamoyladenosine modification"/>
    <property type="evidence" value="ECO:0007669"/>
    <property type="project" value="UniProtKB-UniRule"/>
</dbReference>
<feature type="binding site" evidence="8">
    <location>
        <begin position="133"/>
        <end position="137"/>
    </location>
    <ligand>
        <name>substrate</name>
    </ligand>
</feature>
<dbReference type="InterPro" id="IPR000905">
    <property type="entry name" value="Gcp-like_dom"/>
</dbReference>
<evidence type="ECO:0000313" key="11">
    <source>
        <dbReference type="Proteomes" id="UP000178162"/>
    </source>
</evidence>
<dbReference type="InterPro" id="IPR017860">
    <property type="entry name" value="Peptidase_M22_CS"/>
</dbReference>
<dbReference type="GO" id="GO:0005506">
    <property type="term" value="F:iron ion binding"/>
    <property type="evidence" value="ECO:0007669"/>
    <property type="project" value="UniProtKB-UniRule"/>
</dbReference>
<comment type="catalytic activity">
    <reaction evidence="7 8">
        <text>L-threonylcarbamoyladenylate + adenosine(37) in tRNA = N(6)-L-threonylcarbamoyladenosine(37) in tRNA + AMP + H(+)</text>
        <dbReference type="Rhea" id="RHEA:37059"/>
        <dbReference type="Rhea" id="RHEA-COMP:10162"/>
        <dbReference type="Rhea" id="RHEA-COMP:10163"/>
        <dbReference type="ChEBI" id="CHEBI:15378"/>
        <dbReference type="ChEBI" id="CHEBI:73682"/>
        <dbReference type="ChEBI" id="CHEBI:74411"/>
        <dbReference type="ChEBI" id="CHEBI:74418"/>
        <dbReference type="ChEBI" id="CHEBI:456215"/>
        <dbReference type="EC" id="2.3.1.234"/>
    </reaction>
</comment>
<dbReference type="GO" id="GO:0061711">
    <property type="term" value="F:tRNA N(6)-L-threonylcarbamoyladenine synthase activity"/>
    <property type="evidence" value="ECO:0007669"/>
    <property type="project" value="UniProtKB-EC"/>
</dbReference>
<feature type="binding site" evidence="8">
    <location>
        <position position="166"/>
    </location>
    <ligand>
        <name>substrate</name>
    </ligand>
</feature>
<reference evidence="10 11" key="1">
    <citation type="journal article" date="2016" name="Nat. Commun.">
        <title>Thousands of microbial genomes shed light on interconnected biogeochemical processes in an aquifer system.</title>
        <authorList>
            <person name="Anantharaman K."/>
            <person name="Brown C.T."/>
            <person name="Hug L.A."/>
            <person name="Sharon I."/>
            <person name="Castelle C.J."/>
            <person name="Probst A.J."/>
            <person name="Thomas B.C."/>
            <person name="Singh A."/>
            <person name="Wilkins M.J."/>
            <person name="Karaoz U."/>
            <person name="Brodie E.L."/>
            <person name="Williams K.H."/>
            <person name="Hubbard S.S."/>
            <person name="Banfield J.F."/>
        </authorList>
    </citation>
    <scope>NUCLEOTIDE SEQUENCE [LARGE SCALE GENOMIC DNA]</scope>
</reference>
<dbReference type="InterPro" id="IPR017861">
    <property type="entry name" value="KAE1/TsaD"/>
</dbReference>
<keyword evidence="2 8" id="KW-0808">Transferase</keyword>
<evidence type="ECO:0000256" key="7">
    <source>
        <dbReference type="ARBA" id="ARBA00048117"/>
    </source>
</evidence>
<dbReference type="EC" id="2.3.1.234" evidence="8"/>
<dbReference type="PANTHER" id="PTHR11735">
    <property type="entry name" value="TRNA N6-ADENOSINE THREONYLCARBAMOYLTRANSFERASE"/>
    <property type="match status" value="1"/>
</dbReference>
<feature type="binding site" evidence="8">
    <location>
        <position position="303"/>
    </location>
    <ligand>
        <name>Fe cation</name>
        <dbReference type="ChEBI" id="CHEBI:24875"/>
    </ligand>
</feature>
<dbReference type="Pfam" id="PF00814">
    <property type="entry name" value="TsaD"/>
    <property type="match status" value="1"/>
</dbReference>
<comment type="similarity">
    <text evidence="8">Belongs to the KAE1 / TsaD family.</text>
</comment>
<dbReference type="SUPFAM" id="SSF53067">
    <property type="entry name" value="Actin-like ATPase domain"/>
    <property type="match status" value="2"/>
</dbReference>
<evidence type="ECO:0000313" key="10">
    <source>
        <dbReference type="EMBL" id="OGY25646.1"/>
    </source>
</evidence>
<evidence type="ECO:0000256" key="4">
    <source>
        <dbReference type="ARBA" id="ARBA00022723"/>
    </source>
</evidence>
<evidence type="ECO:0000256" key="6">
    <source>
        <dbReference type="ARBA" id="ARBA00023315"/>
    </source>
</evidence>
<keyword evidence="5 8" id="KW-0408">Iron</keyword>
<feature type="binding site" evidence="8">
    <location>
        <position position="278"/>
    </location>
    <ligand>
        <name>substrate</name>
    </ligand>
</feature>
<evidence type="ECO:0000256" key="5">
    <source>
        <dbReference type="ARBA" id="ARBA00023004"/>
    </source>
</evidence>
<dbReference type="FunFam" id="3.30.420.40:FF:000040">
    <property type="entry name" value="tRNA N6-adenosine threonylcarbamoyltransferase"/>
    <property type="match status" value="1"/>
</dbReference>
<dbReference type="CDD" id="cd24133">
    <property type="entry name" value="ASKHA_NBD_TsaD_bac"/>
    <property type="match status" value="1"/>
</dbReference>
<feature type="binding site" evidence="8">
    <location>
        <position position="183"/>
    </location>
    <ligand>
        <name>substrate</name>
    </ligand>
</feature>
<feature type="binding site" evidence="8">
    <location>
        <position position="179"/>
    </location>
    <ligand>
        <name>substrate</name>
    </ligand>
</feature>
<dbReference type="InterPro" id="IPR043129">
    <property type="entry name" value="ATPase_NBD"/>
</dbReference>
<dbReference type="NCBIfam" id="TIGR00329">
    <property type="entry name" value="gcp_kae1"/>
    <property type="match status" value="1"/>
</dbReference>
<comment type="function">
    <text evidence="8">Required for the formation of a threonylcarbamoyl group on adenosine at position 37 (t(6)A37) in tRNAs that read codons beginning with adenine. Is involved in the transfer of the threonylcarbamoyl moiety of threonylcarbamoyl-AMP (TC-AMP) to the N6 group of A37, together with TsaE and TsaB. TsaD likely plays a direct catalytic role in this reaction.</text>
</comment>